<dbReference type="PANTHER" id="PTHR43806">
    <property type="entry name" value="PEPTIDASE S8"/>
    <property type="match status" value="1"/>
</dbReference>
<comment type="similarity">
    <text evidence="1 5">Belongs to the peptidase S8 family.</text>
</comment>
<feature type="active site" description="Charge relay system" evidence="5">
    <location>
        <position position="293"/>
    </location>
</feature>
<keyword evidence="2 5" id="KW-0645">Protease</keyword>
<dbReference type="InterPro" id="IPR000209">
    <property type="entry name" value="Peptidase_S8/S53_dom"/>
</dbReference>
<dbReference type="AlphaFoldDB" id="A0A0Q0B9L2"/>
<organism evidence="8 9">
    <name type="scientific">Pseudomonas syringae pv. ribicola</name>
    <dbReference type="NCBI Taxonomy" id="55398"/>
    <lineage>
        <taxon>Bacteria</taxon>
        <taxon>Pseudomonadati</taxon>
        <taxon>Pseudomonadota</taxon>
        <taxon>Gammaproteobacteria</taxon>
        <taxon>Pseudomonadales</taxon>
        <taxon>Pseudomonadaceae</taxon>
        <taxon>Pseudomonas</taxon>
    </lineage>
</organism>
<reference evidence="8 9" key="1">
    <citation type="submission" date="2015-09" db="EMBL/GenBank/DDBJ databases">
        <title>Genome announcement of multiple Pseudomonas syringae strains.</title>
        <authorList>
            <person name="Thakur S."/>
            <person name="Wang P.W."/>
            <person name="Gong Y."/>
            <person name="Weir B.S."/>
            <person name="Guttman D.S."/>
        </authorList>
    </citation>
    <scope>NUCLEOTIDE SEQUENCE [LARGE SCALE GENOMIC DNA]</scope>
    <source>
        <strain evidence="8 9">ICMP3882</strain>
    </source>
</reference>
<evidence type="ECO:0000313" key="9">
    <source>
        <dbReference type="Proteomes" id="UP000050554"/>
    </source>
</evidence>
<dbReference type="PRINTS" id="PR00723">
    <property type="entry name" value="SUBTILISIN"/>
</dbReference>
<protein>
    <submittedName>
        <fullName evidence="8">Putative serine protease</fullName>
    </submittedName>
</protein>
<dbReference type="InterPro" id="IPR036852">
    <property type="entry name" value="Peptidase_S8/S53_dom_sf"/>
</dbReference>
<dbReference type="PROSITE" id="PS00136">
    <property type="entry name" value="SUBTILASE_ASP"/>
    <property type="match status" value="1"/>
</dbReference>
<feature type="active site" description="Charge relay system" evidence="5">
    <location>
        <position position="261"/>
    </location>
</feature>
<dbReference type="InterPro" id="IPR034074">
    <property type="entry name" value="Y4bN_pept_dom"/>
</dbReference>
<feature type="domain" description="Peptidase S8/S53" evidence="7">
    <location>
        <begin position="255"/>
        <end position="580"/>
    </location>
</feature>
<dbReference type="CDD" id="cd04847">
    <property type="entry name" value="Peptidases_S8_Subtilisin_like_2"/>
    <property type="match status" value="1"/>
</dbReference>
<dbReference type="InterPro" id="IPR015500">
    <property type="entry name" value="Peptidase_S8_subtilisin-rel"/>
</dbReference>
<keyword evidence="3 5" id="KW-0378">Hydrolase</keyword>
<gene>
    <name evidence="8" type="ORF">ALO47_02656</name>
</gene>
<comment type="caution">
    <text evidence="8">The sequence shown here is derived from an EMBL/GenBank/DDBJ whole genome shotgun (WGS) entry which is preliminary data.</text>
</comment>
<name>A0A0Q0B9L2_PSESI</name>
<evidence type="ECO:0000256" key="2">
    <source>
        <dbReference type="ARBA" id="ARBA00022670"/>
    </source>
</evidence>
<dbReference type="PROSITE" id="PS51892">
    <property type="entry name" value="SUBTILASE"/>
    <property type="match status" value="1"/>
</dbReference>
<dbReference type="PANTHER" id="PTHR43806:SF11">
    <property type="entry name" value="CEREVISIN-RELATED"/>
    <property type="match status" value="1"/>
</dbReference>
<evidence type="ECO:0000313" key="8">
    <source>
        <dbReference type="EMBL" id="KPY43609.1"/>
    </source>
</evidence>
<dbReference type="InterPro" id="IPR023827">
    <property type="entry name" value="Peptidase_S8_Asp-AS"/>
</dbReference>
<evidence type="ECO:0000256" key="5">
    <source>
        <dbReference type="PROSITE-ProRule" id="PRU01240"/>
    </source>
</evidence>
<dbReference type="Pfam" id="PF00082">
    <property type="entry name" value="Peptidase_S8"/>
    <property type="match status" value="1"/>
</dbReference>
<accession>A0A0Q0B9L2</accession>
<feature type="active site" description="Charge relay system" evidence="5">
    <location>
        <position position="537"/>
    </location>
</feature>
<feature type="compositionally biased region" description="Basic and acidic residues" evidence="6">
    <location>
        <begin position="7"/>
        <end position="17"/>
    </location>
</feature>
<evidence type="ECO:0000256" key="6">
    <source>
        <dbReference type="SAM" id="MobiDB-lite"/>
    </source>
</evidence>
<dbReference type="InterPro" id="IPR050131">
    <property type="entry name" value="Peptidase_S8_subtilisin-like"/>
</dbReference>
<evidence type="ECO:0000256" key="1">
    <source>
        <dbReference type="ARBA" id="ARBA00011073"/>
    </source>
</evidence>
<evidence type="ECO:0000256" key="3">
    <source>
        <dbReference type="ARBA" id="ARBA00022801"/>
    </source>
</evidence>
<dbReference type="Gene3D" id="3.40.50.200">
    <property type="entry name" value="Peptidase S8/S53 domain"/>
    <property type="match status" value="1"/>
</dbReference>
<evidence type="ECO:0000256" key="4">
    <source>
        <dbReference type="ARBA" id="ARBA00022825"/>
    </source>
</evidence>
<feature type="region of interest" description="Disordered" evidence="6">
    <location>
        <begin position="1"/>
        <end position="34"/>
    </location>
</feature>
<evidence type="ECO:0000259" key="7">
    <source>
        <dbReference type="Pfam" id="PF00082"/>
    </source>
</evidence>
<dbReference type="EMBL" id="LJRF01000185">
    <property type="protein sequence ID" value="KPY43609.1"/>
    <property type="molecule type" value="Genomic_DNA"/>
</dbReference>
<proteinExistence type="inferred from homology"/>
<dbReference type="RefSeq" id="WP_004882427.1">
    <property type="nucleotide sequence ID" value="NZ_LJRF01000185.1"/>
</dbReference>
<dbReference type="PATRIC" id="fig|55398.3.peg.3373"/>
<dbReference type="GO" id="GO:0006508">
    <property type="term" value="P:proteolysis"/>
    <property type="evidence" value="ECO:0007669"/>
    <property type="project" value="UniProtKB-KW"/>
</dbReference>
<dbReference type="SUPFAM" id="SSF52743">
    <property type="entry name" value="Subtilisin-like"/>
    <property type="match status" value="1"/>
</dbReference>
<sequence length="804" mass="90290">MPTYKHLSFERENLDNRRRAKNPPPFTKRGDLQGHGQKLNGFFATAAGAARKQLKSAENSPFVLKIRYEGAMTFENLQKHGLEFISQEGKQVCVVFATEAGLAMFQDHLNKLGVLGQNVTYKQILEAIEGIDSWSADDRMSWALRHIGLPGAETFKLDVELWPHHVANHPTRIRLCAAFEKWLREAGITMVHKLNFDSLVMYRVEVSQKHAEQLLNHADVRLVDLIPQTGISYPQLNRDIAQLPLEIPSPAQDAARVCILDSGVNTNHPLLRSAIAESASFVEGQDAFDEAGHGTAVAGIALYGDVEACDRGNFWRPEFWLYNGKVMRKCPVTSNAIYDEDSVEATLTEAVEHFVELGCRIFNLSLGNANAPYDGMHVRGLAYILDVLARKHNLLFIVSTGNFVGSNDPAVPVNSWREEYPEYLLDERSVIIDPAPALNVLTVGSVARHDATYDSQRYPEIHQLAPAFENQPSPFTRHGPSVKGALKPELVAAGGNLACPMHQANAQWRAEMRGLGVLSMNHQFQGNTLFKEISGTSFSAPYITHLAGRLLNEHPEASANLLRAMLVNHASLSSEVETTFSDDMRKGYKANKATHNREISRDVSGYGQVNEADLFRSSDHCVVLMCEESIEKDSCQFYELPLPTSFLRRARGARHLSVTLAYSPAVRTTRLDYLATQISYRLVKGSSLEEVQASFNYDKQDETKTRGDDAEQNRDITAQLRSRGTVQSSRWTFKKRNPEEKWFVVVIRQDREWNHPDVLDRESYALVVTVADRDNEHAQLYAEIQAKLTLQNQVREEARQRAVL</sequence>
<dbReference type="GO" id="GO:0004252">
    <property type="term" value="F:serine-type endopeptidase activity"/>
    <property type="evidence" value="ECO:0007669"/>
    <property type="project" value="UniProtKB-UniRule"/>
</dbReference>
<dbReference type="Proteomes" id="UP000050554">
    <property type="component" value="Unassembled WGS sequence"/>
</dbReference>
<keyword evidence="4 5" id="KW-0720">Serine protease</keyword>